<comment type="caution">
    <text evidence="1">The sequence shown here is derived from an EMBL/GenBank/DDBJ whole genome shotgun (WGS) entry which is preliminary data.</text>
</comment>
<evidence type="ECO:0000313" key="2">
    <source>
        <dbReference type="Proteomes" id="UP000789901"/>
    </source>
</evidence>
<keyword evidence="2" id="KW-1185">Reference proteome</keyword>
<evidence type="ECO:0000313" key="1">
    <source>
        <dbReference type="EMBL" id="CAG8846678.1"/>
    </source>
</evidence>
<feature type="non-terminal residue" evidence="1">
    <location>
        <position position="89"/>
    </location>
</feature>
<proteinExistence type="predicted"/>
<feature type="non-terminal residue" evidence="1">
    <location>
        <position position="1"/>
    </location>
</feature>
<protein>
    <submittedName>
        <fullName evidence="1">3044_t:CDS:1</fullName>
    </submittedName>
</protein>
<gene>
    <name evidence="1" type="ORF">GMARGA_LOCUS38277</name>
</gene>
<reference evidence="1 2" key="1">
    <citation type="submission" date="2021-06" db="EMBL/GenBank/DDBJ databases">
        <authorList>
            <person name="Kallberg Y."/>
            <person name="Tangrot J."/>
            <person name="Rosling A."/>
        </authorList>
    </citation>
    <scope>NUCLEOTIDE SEQUENCE [LARGE SCALE GENOMIC DNA]</scope>
    <source>
        <strain evidence="1 2">120-4 pot B 10/14</strain>
    </source>
</reference>
<sequence>PDECLKLVELENQKLKKDLENEKAEKKNDLPIPNEWFTGVKEFQALTSSYPKVDFEILPNHILELQSELQGIFSNHDLSHYHQNTVNRL</sequence>
<organism evidence="1 2">
    <name type="scientific">Gigaspora margarita</name>
    <dbReference type="NCBI Taxonomy" id="4874"/>
    <lineage>
        <taxon>Eukaryota</taxon>
        <taxon>Fungi</taxon>
        <taxon>Fungi incertae sedis</taxon>
        <taxon>Mucoromycota</taxon>
        <taxon>Glomeromycotina</taxon>
        <taxon>Glomeromycetes</taxon>
        <taxon>Diversisporales</taxon>
        <taxon>Gigasporaceae</taxon>
        <taxon>Gigaspora</taxon>
    </lineage>
</organism>
<name>A0ABN7X3L2_GIGMA</name>
<dbReference type="EMBL" id="CAJVQB010084472">
    <property type="protein sequence ID" value="CAG8846678.1"/>
    <property type="molecule type" value="Genomic_DNA"/>
</dbReference>
<dbReference type="Proteomes" id="UP000789901">
    <property type="component" value="Unassembled WGS sequence"/>
</dbReference>
<accession>A0ABN7X3L2</accession>